<keyword evidence="11" id="KW-1185">Reference proteome</keyword>
<accession>A0A1G8QY23</accession>
<comment type="similarity">
    <text evidence="2">Belongs to the GerABKC lipoprotein family.</text>
</comment>
<dbReference type="PROSITE" id="PS51257">
    <property type="entry name" value="PROKAR_LIPOPROTEIN"/>
    <property type="match status" value="1"/>
</dbReference>
<dbReference type="InterPro" id="IPR008844">
    <property type="entry name" value="Spore_GerAC-like"/>
</dbReference>
<dbReference type="InterPro" id="IPR038501">
    <property type="entry name" value="Spore_GerAC_C_sf"/>
</dbReference>
<evidence type="ECO:0000256" key="6">
    <source>
        <dbReference type="ARBA" id="ARBA00023139"/>
    </source>
</evidence>
<evidence type="ECO:0000259" key="8">
    <source>
        <dbReference type="Pfam" id="PF05504"/>
    </source>
</evidence>
<organism evidence="10 11">
    <name type="scientific">Salimicrobium halophilum</name>
    <dbReference type="NCBI Taxonomy" id="86666"/>
    <lineage>
        <taxon>Bacteria</taxon>
        <taxon>Bacillati</taxon>
        <taxon>Bacillota</taxon>
        <taxon>Bacilli</taxon>
        <taxon>Bacillales</taxon>
        <taxon>Bacillaceae</taxon>
        <taxon>Salimicrobium</taxon>
    </lineage>
</organism>
<dbReference type="EMBL" id="FNEV01000002">
    <property type="protein sequence ID" value="SDJ09513.1"/>
    <property type="molecule type" value="Genomic_DNA"/>
</dbReference>
<keyword evidence="4" id="KW-0732">Signal</keyword>
<evidence type="ECO:0000256" key="3">
    <source>
        <dbReference type="ARBA" id="ARBA00022544"/>
    </source>
</evidence>
<dbReference type="GO" id="GO:0009847">
    <property type="term" value="P:spore germination"/>
    <property type="evidence" value="ECO:0007669"/>
    <property type="project" value="InterPro"/>
</dbReference>
<dbReference type="PANTHER" id="PTHR35789">
    <property type="entry name" value="SPORE GERMINATION PROTEIN B3"/>
    <property type="match status" value="1"/>
</dbReference>
<dbReference type="AlphaFoldDB" id="A0A1G8QY23"/>
<dbReference type="GO" id="GO:0016020">
    <property type="term" value="C:membrane"/>
    <property type="evidence" value="ECO:0007669"/>
    <property type="project" value="UniProtKB-SubCell"/>
</dbReference>
<dbReference type="RefSeq" id="WP_093192132.1">
    <property type="nucleotide sequence ID" value="NZ_FNEV01000002.1"/>
</dbReference>
<dbReference type="STRING" id="86666.SAMN04490247_0696"/>
<dbReference type="Gene3D" id="3.30.300.210">
    <property type="entry name" value="Nutrient germinant receptor protein C, domain 3"/>
    <property type="match status" value="1"/>
</dbReference>
<dbReference type="InterPro" id="IPR046953">
    <property type="entry name" value="Spore_GerAC-like_C"/>
</dbReference>
<evidence type="ECO:0000256" key="2">
    <source>
        <dbReference type="ARBA" id="ARBA00007886"/>
    </source>
</evidence>
<keyword evidence="5" id="KW-0472">Membrane</keyword>
<keyword evidence="7" id="KW-0449">Lipoprotein</keyword>
<evidence type="ECO:0000256" key="7">
    <source>
        <dbReference type="ARBA" id="ARBA00023288"/>
    </source>
</evidence>
<evidence type="ECO:0000256" key="1">
    <source>
        <dbReference type="ARBA" id="ARBA00004635"/>
    </source>
</evidence>
<name>A0A1G8QY23_9BACI</name>
<dbReference type="Pfam" id="PF05504">
    <property type="entry name" value="Spore_GerAC"/>
    <property type="match status" value="1"/>
</dbReference>
<evidence type="ECO:0000256" key="5">
    <source>
        <dbReference type="ARBA" id="ARBA00023136"/>
    </source>
</evidence>
<reference evidence="11" key="1">
    <citation type="submission" date="2016-10" db="EMBL/GenBank/DDBJ databases">
        <authorList>
            <person name="Varghese N."/>
            <person name="Submissions S."/>
        </authorList>
    </citation>
    <scope>NUCLEOTIDE SEQUENCE [LARGE SCALE GENOMIC DNA]</scope>
    <source>
        <strain evidence="11">DSM 4771</strain>
    </source>
</reference>
<gene>
    <name evidence="10" type="ORF">SAMN04490247_0696</name>
</gene>
<evidence type="ECO:0000259" key="9">
    <source>
        <dbReference type="Pfam" id="PF25198"/>
    </source>
</evidence>
<evidence type="ECO:0000313" key="10">
    <source>
        <dbReference type="EMBL" id="SDJ09513.1"/>
    </source>
</evidence>
<comment type="subcellular location">
    <subcellularLocation>
        <location evidence="1">Membrane</location>
        <topology evidence="1">Lipid-anchor</topology>
    </subcellularLocation>
</comment>
<evidence type="ECO:0000256" key="4">
    <source>
        <dbReference type="ARBA" id="ARBA00022729"/>
    </source>
</evidence>
<dbReference type="OrthoDB" id="2380468at2"/>
<feature type="domain" description="Spore germination protein N-terminal" evidence="9">
    <location>
        <begin position="23"/>
        <end position="143"/>
    </location>
</feature>
<dbReference type="PANTHER" id="PTHR35789:SF1">
    <property type="entry name" value="SPORE GERMINATION PROTEIN B3"/>
    <property type="match status" value="1"/>
</dbReference>
<keyword evidence="3" id="KW-0309">Germination</keyword>
<keyword evidence="6" id="KW-0564">Palmitate</keyword>
<evidence type="ECO:0000313" key="11">
    <source>
        <dbReference type="Proteomes" id="UP000199225"/>
    </source>
</evidence>
<sequence length="384" mass="43846">MTKLYRKVILVLLSLGLLTGCWDGKTIEHMLYVSGLGIGYENEELVVYARFIELENVGKQEGGGGPSEDKPIWIAKGTGKTFDIATDDLYYTSQLPISWAHLGEIVITTEALKQDGIINEVMDVLNRYSETRSEVILHATKEELPLVAQGRPILGTSTWYSKVNNPYPVFRQFSLVRPITSRQYLIDQEEPGKVLDIPMLSLDKSKWQRGEEPHPTVEFGGSAFVYKGKFKGSLPVEEERGIRWMQEESQRVPLYLFNSKKDYASIVFTSPSVDITPEIKGEEVTVSVDVKVKGSIIENPFYQDEKTLEKDAEEEIKKQIKDTYKYALEKNIDVYQFAYHVYKKHPEKFKELGIEDKDWLKPETFENLNVQVSIVSSGKLKINK</sequence>
<protein>
    <submittedName>
        <fullName evidence="10">Germination protein, Ger(X)C family</fullName>
    </submittedName>
</protein>
<dbReference type="InterPro" id="IPR057336">
    <property type="entry name" value="GerAC_N"/>
</dbReference>
<dbReference type="Proteomes" id="UP000199225">
    <property type="component" value="Unassembled WGS sequence"/>
</dbReference>
<feature type="domain" description="Spore germination GerAC-like C-terminal" evidence="8">
    <location>
        <begin position="221"/>
        <end position="374"/>
    </location>
</feature>
<dbReference type="NCBIfam" id="TIGR02887">
    <property type="entry name" value="spore_ger_x_C"/>
    <property type="match status" value="1"/>
</dbReference>
<dbReference type="Pfam" id="PF25198">
    <property type="entry name" value="Spore_GerAC_N"/>
    <property type="match status" value="1"/>
</dbReference>
<proteinExistence type="inferred from homology"/>